<dbReference type="Pfam" id="PF20266">
    <property type="entry name" value="Mab-21_C"/>
    <property type="match status" value="1"/>
</dbReference>
<dbReference type="Ensembl" id="ENSVKKT00000007842.1">
    <property type="protein sequence ID" value="ENSVKKP00000007642.1"/>
    <property type="gene ID" value="ENSVKKG00000005484.1"/>
</dbReference>
<feature type="coiled-coil region" evidence="8">
    <location>
        <begin position="245"/>
        <end position="279"/>
    </location>
</feature>
<dbReference type="GO" id="GO:0016020">
    <property type="term" value="C:membrane"/>
    <property type="evidence" value="ECO:0007669"/>
    <property type="project" value="UniProtKB-SubCell"/>
</dbReference>
<comment type="subcellular location">
    <subcellularLocation>
        <location evidence="1">Membrane</location>
        <topology evidence="1">Single-pass type I membrane protein</topology>
    </subcellularLocation>
</comment>
<dbReference type="GO" id="GO:0000166">
    <property type="term" value="F:nucleotide binding"/>
    <property type="evidence" value="ECO:0007669"/>
    <property type="project" value="UniProtKB-KW"/>
</dbReference>
<dbReference type="OMA" id="QWIREDL"/>
<dbReference type="InterPro" id="IPR026250">
    <property type="entry name" value="ITPRIP-like"/>
</dbReference>
<evidence type="ECO:0000256" key="8">
    <source>
        <dbReference type="SAM" id="Coils"/>
    </source>
</evidence>
<evidence type="ECO:0000256" key="4">
    <source>
        <dbReference type="ARBA" id="ARBA00022729"/>
    </source>
</evidence>
<evidence type="ECO:0000256" key="1">
    <source>
        <dbReference type="ARBA" id="ARBA00004479"/>
    </source>
</evidence>
<proteinExistence type="inferred from homology"/>
<comment type="similarity">
    <text evidence="2">Belongs to the ITPRIP family.</text>
</comment>
<accession>A0A8D2J716</accession>
<keyword evidence="6" id="KW-1133">Transmembrane helix</keyword>
<keyword evidence="5" id="KW-0547">Nucleotide-binding</keyword>
<dbReference type="InterPro" id="IPR024810">
    <property type="entry name" value="MAB21L/cGLR"/>
</dbReference>
<evidence type="ECO:0000256" key="7">
    <source>
        <dbReference type="ARBA" id="ARBA00023136"/>
    </source>
</evidence>
<organism evidence="10 11">
    <name type="scientific">Varanus komodoensis</name>
    <name type="common">Komodo dragon</name>
    <dbReference type="NCBI Taxonomy" id="61221"/>
    <lineage>
        <taxon>Eukaryota</taxon>
        <taxon>Metazoa</taxon>
        <taxon>Chordata</taxon>
        <taxon>Craniata</taxon>
        <taxon>Vertebrata</taxon>
        <taxon>Euteleostomi</taxon>
        <taxon>Lepidosauria</taxon>
        <taxon>Squamata</taxon>
        <taxon>Bifurcata</taxon>
        <taxon>Unidentata</taxon>
        <taxon>Episquamata</taxon>
        <taxon>Toxicofera</taxon>
        <taxon>Anguimorpha</taxon>
        <taxon>Paleoanguimorpha</taxon>
        <taxon>Varanoidea</taxon>
        <taxon>Varanidae</taxon>
        <taxon>Varanus</taxon>
    </lineage>
</organism>
<keyword evidence="3" id="KW-0812">Transmembrane</keyword>
<evidence type="ECO:0000256" key="6">
    <source>
        <dbReference type="ARBA" id="ARBA00022989"/>
    </source>
</evidence>
<reference evidence="10" key="2">
    <citation type="submission" date="2025-09" db="UniProtKB">
        <authorList>
            <consortium name="Ensembl"/>
        </authorList>
    </citation>
    <scope>IDENTIFICATION</scope>
</reference>
<keyword evidence="8" id="KW-0175">Coiled coil</keyword>
<evidence type="ECO:0000313" key="10">
    <source>
        <dbReference type="Ensembl" id="ENSVKKP00000007642.1"/>
    </source>
</evidence>
<feature type="domain" description="Mab-21-like HhH/H2TH-like" evidence="9">
    <location>
        <begin position="118"/>
        <end position="204"/>
    </location>
</feature>
<evidence type="ECO:0000256" key="2">
    <source>
        <dbReference type="ARBA" id="ARBA00005554"/>
    </source>
</evidence>
<protein>
    <recommendedName>
        <fullName evidence="9">Mab-21-like HhH/H2TH-like domain-containing protein</fullName>
    </recommendedName>
</protein>
<name>A0A8D2J716_VARKO</name>
<keyword evidence="11" id="KW-1185">Reference proteome</keyword>
<reference evidence="10" key="1">
    <citation type="submission" date="2025-08" db="UniProtKB">
        <authorList>
            <consortium name="Ensembl"/>
        </authorList>
    </citation>
    <scope>IDENTIFICATION</scope>
</reference>
<dbReference type="InterPro" id="IPR046906">
    <property type="entry name" value="Mab-21_HhH/H2TH-like"/>
</dbReference>
<dbReference type="Gene3D" id="1.10.1410.40">
    <property type="match status" value="1"/>
</dbReference>
<dbReference type="SMART" id="SM01265">
    <property type="entry name" value="Mab-21"/>
    <property type="match status" value="1"/>
</dbReference>
<dbReference type="PRINTS" id="PR02107">
    <property type="entry name" value="INOS145TPRIP"/>
</dbReference>
<keyword evidence="4" id="KW-0732">Signal</keyword>
<dbReference type="PANTHER" id="PTHR10656">
    <property type="entry name" value="CELL FATE DETERMINING PROTEIN MAB21-RELATED"/>
    <property type="match status" value="1"/>
</dbReference>
<evidence type="ECO:0000313" key="11">
    <source>
        <dbReference type="Proteomes" id="UP000694545"/>
    </source>
</evidence>
<keyword evidence="7" id="KW-0472">Membrane</keyword>
<dbReference type="AlphaFoldDB" id="A0A8D2J716"/>
<sequence>CFLLILFTEKIRLEALDLEGPGIELAFDEGVETVPVKLVPAIQGVIKLSNQWIREDLTHLSDWWDGDLTNEKKNFLRKARALWELGPELVAKGGFWRLSFSRVEATLIEDVDADEGQRRPALRLLKFVNKTRWTPEYGKILTSYHLKTILLWCCEIYPQKAQWETLLSALQALLAILKHTLTKRRLPHYFLAPVNLFSRCYKSNNAIYRPLALEALCHEAEAMLADPVGYLMPDLELPDCVSPEYEEKMAALQEFKQKHQEELKELKRMEDEHMYEEAEISEEEDCVNPM</sequence>
<evidence type="ECO:0000256" key="3">
    <source>
        <dbReference type="ARBA" id="ARBA00022692"/>
    </source>
</evidence>
<dbReference type="PANTHER" id="PTHR10656:SF38">
    <property type="entry name" value="NUCLEOTIDYLTRANSFERASE MAB21L1-RELATED"/>
    <property type="match status" value="1"/>
</dbReference>
<evidence type="ECO:0000256" key="5">
    <source>
        <dbReference type="ARBA" id="ARBA00022741"/>
    </source>
</evidence>
<evidence type="ECO:0000259" key="9">
    <source>
        <dbReference type="Pfam" id="PF20266"/>
    </source>
</evidence>
<dbReference type="Proteomes" id="UP000694545">
    <property type="component" value="Unplaced"/>
</dbReference>